<gene>
    <name evidence="5" type="ORF">DPF_0300</name>
</gene>
<dbReference type="OrthoDB" id="9800877at2"/>
<dbReference type="PANTHER" id="PTHR33678:SF1">
    <property type="entry name" value="BLL1576 PROTEIN"/>
    <property type="match status" value="1"/>
</dbReference>
<evidence type="ECO:0000259" key="3">
    <source>
        <dbReference type="Pfam" id="PF13007"/>
    </source>
</evidence>
<dbReference type="NCBIfam" id="NF033517">
    <property type="entry name" value="transpos_IS66"/>
    <property type="match status" value="1"/>
</dbReference>
<accession>A0A194AEH9</accession>
<dbReference type="Proteomes" id="UP000095200">
    <property type="component" value="Unassembled WGS sequence"/>
</dbReference>
<protein>
    <submittedName>
        <fullName evidence="5">Transposase</fullName>
    </submittedName>
</protein>
<comment type="caution">
    <text evidence="5">The sequence shown here is derived from an EMBL/GenBank/DDBJ whole genome shotgun (WGS) entry which is preliminary data.</text>
</comment>
<dbReference type="PANTHER" id="PTHR33678">
    <property type="entry name" value="BLL1576 PROTEIN"/>
    <property type="match status" value="1"/>
</dbReference>
<dbReference type="Pfam" id="PF03050">
    <property type="entry name" value="DDE_Tnp_IS66"/>
    <property type="match status" value="1"/>
</dbReference>
<dbReference type="EMBL" id="BDFE01000004">
    <property type="protein sequence ID" value="GAU07610.1"/>
    <property type="molecule type" value="Genomic_DNA"/>
</dbReference>
<dbReference type="InterPro" id="IPR039552">
    <property type="entry name" value="IS66_C"/>
</dbReference>
<feature type="domain" description="Transposase TnpC homeodomain" evidence="3">
    <location>
        <begin position="27"/>
        <end position="98"/>
    </location>
</feature>
<evidence type="ECO:0000259" key="4">
    <source>
        <dbReference type="Pfam" id="PF13817"/>
    </source>
</evidence>
<reference evidence="6" key="1">
    <citation type="submission" date="2016-06" db="EMBL/GenBank/DDBJ databases">
        <title>Draft genome sequence of Desulfoplanes formicivorans strain Pf12B.</title>
        <authorList>
            <person name="Watanabe M."/>
            <person name="Kojima H."/>
            <person name="Fukui M."/>
        </authorList>
    </citation>
    <scope>NUCLEOTIDE SEQUENCE [LARGE SCALE GENOMIC DNA]</scope>
    <source>
        <strain evidence="6">Pf12B</strain>
    </source>
</reference>
<dbReference type="InterPro" id="IPR004291">
    <property type="entry name" value="Transposase_IS66_central"/>
</dbReference>
<keyword evidence="6" id="KW-1185">Reference proteome</keyword>
<evidence type="ECO:0000313" key="6">
    <source>
        <dbReference type="Proteomes" id="UP000095200"/>
    </source>
</evidence>
<feature type="domain" description="Transposase IS66 central" evidence="1">
    <location>
        <begin position="173"/>
        <end position="464"/>
    </location>
</feature>
<evidence type="ECO:0000259" key="2">
    <source>
        <dbReference type="Pfam" id="PF13005"/>
    </source>
</evidence>
<dbReference type="Pfam" id="PF13005">
    <property type="entry name" value="zf-IS66"/>
    <property type="match status" value="1"/>
</dbReference>
<dbReference type="InterPro" id="IPR024474">
    <property type="entry name" value="Znf_dom_IS66"/>
</dbReference>
<evidence type="ECO:0000259" key="1">
    <source>
        <dbReference type="Pfam" id="PF03050"/>
    </source>
</evidence>
<evidence type="ECO:0000313" key="5">
    <source>
        <dbReference type="EMBL" id="GAU07610.1"/>
    </source>
</evidence>
<proteinExistence type="predicted"/>
<feature type="domain" description="Transposase IS66 C-terminal" evidence="4">
    <location>
        <begin position="471"/>
        <end position="508"/>
    </location>
</feature>
<dbReference type="STRING" id="1592317.DPF_0300"/>
<dbReference type="AlphaFoldDB" id="A0A194AEH9"/>
<dbReference type="Pfam" id="PF13007">
    <property type="entry name" value="LZ_Tnp_IS66"/>
    <property type="match status" value="1"/>
</dbReference>
<dbReference type="InterPro" id="IPR052344">
    <property type="entry name" value="Transposase-related"/>
</dbReference>
<name>A0A194AEH9_9BACT</name>
<sequence length="520" mass="59349">MNIDELPDDPKELKKILLDFQQHISFLEKKMLIFQKSLFGSSSEKIKKFEKDQCTLPFLKNTVASEDNSQEEEVTVQVHKRRRKKGRRKLSPDIPRIEQIIDIPEEQKICECGAQLTRIGEDVSEKLDYVPAIIRIIRIIRPKYACRKCEGVEDSSGAVKIARPPEQLIPKDVATSGLMAHIIISKFADGLPFYRQHLQFLRLGAEIPRSTMAAWAISVAEQCKPLVDLLIQDIRSGPLINMDETPLQVLKEPGKKNTTKSYMWIFRGGDLQRPSVVFQYDPSRSKEVPTRFVGPDYRGYIQTDGYTGYDELGSREGIVHLGCLVHARRKFFEVIKPLKKKKGAKIKASTAQTVLNHIRDLYRLENLAKEQGMSPEQIRELRQEKAVPILNKIKILLDERISTTPPKSLLYEAISYALGQWDRLIRYTEDGILRPDNNLTENAIRPLAVGRKNWLFAGSPNGARASAIYFSLIETAKANGLEPYAYIRHLFEMLPAAHTKEDLQKLLPKNFTRETLPAYA</sequence>
<dbReference type="Pfam" id="PF13817">
    <property type="entry name" value="DDE_Tnp_IS66_C"/>
    <property type="match status" value="1"/>
</dbReference>
<dbReference type="RefSeq" id="WP_069857137.1">
    <property type="nucleotide sequence ID" value="NZ_BDFE01000004.1"/>
</dbReference>
<feature type="domain" description="Transposase IS66 zinc-finger binding" evidence="2">
    <location>
        <begin position="108"/>
        <end position="150"/>
    </location>
</feature>
<organism evidence="5 6">
    <name type="scientific">Desulfoplanes formicivorans</name>
    <dbReference type="NCBI Taxonomy" id="1592317"/>
    <lineage>
        <taxon>Bacteria</taxon>
        <taxon>Pseudomonadati</taxon>
        <taxon>Thermodesulfobacteriota</taxon>
        <taxon>Desulfovibrionia</taxon>
        <taxon>Desulfovibrionales</taxon>
        <taxon>Desulfoplanaceae</taxon>
        <taxon>Desulfoplanes</taxon>
    </lineage>
</organism>
<dbReference type="InterPro" id="IPR024463">
    <property type="entry name" value="Transposase_TnpC_homeodom"/>
</dbReference>